<dbReference type="Pfam" id="PF08401">
    <property type="entry name" value="ArdcN"/>
    <property type="match status" value="1"/>
</dbReference>
<evidence type="ECO:0000313" key="4">
    <source>
        <dbReference type="Proteomes" id="UP000250166"/>
    </source>
</evidence>
<evidence type="ECO:0000259" key="2">
    <source>
        <dbReference type="Pfam" id="PF08401"/>
    </source>
</evidence>
<organism evidence="3 4">
    <name type="scientific">Helicobacter fennelliae</name>
    <dbReference type="NCBI Taxonomy" id="215"/>
    <lineage>
        <taxon>Bacteria</taxon>
        <taxon>Pseudomonadati</taxon>
        <taxon>Campylobacterota</taxon>
        <taxon>Epsilonproteobacteria</taxon>
        <taxon>Campylobacterales</taxon>
        <taxon>Helicobacteraceae</taxon>
        <taxon>Helicobacter</taxon>
    </lineage>
</organism>
<evidence type="ECO:0000256" key="1">
    <source>
        <dbReference type="SAM" id="MobiDB-lite"/>
    </source>
</evidence>
<protein>
    <submittedName>
        <fullName evidence="3">Helicase, Snf2 family</fullName>
        <ecNumber evidence="3">2.7.7.-</ecNumber>
    </submittedName>
</protein>
<proteinExistence type="predicted"/>
<sequence length="249" mass="28669">MSVAYKWDNYTHEERKESFNNYAKYNIIQAIKSQNAPWLKSKSAQEIQKDRPFNAQTGRPYEGLNAILLESKQKEMGYENGSWISAKQANFLGAKLTADQLKTMEGVKISYIKTKEAKQVFDKQGKPKTTPQLDSKGKPRINPKTKEPYYNFVYDIKELPQPILETTTLYHTSQIPSLEKSKLKELDLSLNQPKEISTKFLENVGLTEHTRKQIGNYLTAQAGQEKYKTLPKPEIKKDKENTKDRGMGR</sequence>
<evidence type="ECO:0000313" key="3">
    <source>
        <dbReference type="EMBL" id="SQC36304.1"/>
    </source>
</evidence>
<name>A0A2X3ELQ4_9HELI</name>
<reference evidence="3 4" key="1">
    <citation type="submission" date="2018-06" db="EMBL/GenBank/DDBJ databases">
        <authorList>
            <consortium name="Pathogen Informatics"/>
            <person name="Doyle S."/>
        </authorList>
    </citation>
    <scope>NUCLEOTIDE SEQUENCE [LARGE SCALE GENOMIC DNA]</scope>
    <source>
        <strain evidence="3 4">NCTC13102</strain>
    </source>
</reference>
<feature type="domain" description="N-terminal" evidence="2">
    <location>
        <begin position="26"/>
        <end position="127"/>
    </location>
</feature>
<dbReference type="GO" id="GO:0003697">
    <property type="term" value="F:single-stranded DNA binding"/>
    <property type="evidence" value="ECO:0007669"/>
    <property type="project" value="InterPro"/>
</dbReference>
<dbReference type="EC" id="2.7.7.-" evidence="3"/>
<dbReference type="AlphaFoldDB" id="A0A2X3ELQ4"/>
<feature type="region of interest" description="Disordered" evidence="1">
    <location>
        <begin position="220"/>
        <end position="249"/>
    </location>
</feature>
<dbReference type="EMBL" id="UAWL01000020">
    <property type="protein sequence ID" value="SQC36304.1"/>
    <property type="molecule type" value="Genomic_DNA"/>
</dbReference>
<keyword evidence="3" id="KW-0347">Helicase</keyword>
<gene>
    <name evidence="3" type="primary">traC_4</name>
    <name evidence="3" type="ORF">NCTC13102_02114</name>
</gene>
<keyword evidence="3" id="KW-0067">ATP-binding</keyword>
<dbReference type="Proteomes" id="UP000250166">
    <property type="component" value="Unassembled WGS sequence"/>
</dbReference>
<keyword evidence="3" id="KW-0548">Nucleotidyltransferase</keyword>
<accession>A0A2X3ELQ4</accession>
<feature type="compositionally biased region" description="Basic and acidic residues" evidence="1">
    <location>
        <begin position="225"/>
        <end position="249"/>
    </location>
</feature>
<feature type="region of interest" description="Disordered" evidence="1">
    <location>
        <begin position="122"/>
        <end position="144"/>
    </location>
</feature>
<dbReference type="InterPro" id="IPR013610">
    <property type="entry name" value="ArdC_N"/>
</dbReference>
<keyword evidence="3" id="KW-0808">Transferase</keyword>
<keyword evidence="3" id="KW-0547">Nucleotide-binding</keyword>
<keyword evidence="3" id="KW-0378">Hydrolase</keyword>
<dbReference type="GO" id="GO:0016779">
    <property type="term" value="F:nucleotidyltransferase activity"/>
    <property type="evidence" value="ECO:0007669"/>
    <property type="project" value="UniProtKB-KW"/>
</dbReference>
<dbReference type="GO" id="GO:0004386">
    <property type="term" value="F:helicase activity"/>
    <property type="evidence" value="ECO:0007669"/>
    <property type="project" value="UniProtKB-KW"/>
</dbReference>
<dbReference type="RefSeq" id="WP_112059197.1">
    <property type="nucleotide sequence ID" value="NZ_UAWL01000020.1"/>
</dbReference>